<dbReference type="GeneID" id="104738157"/>
<gene>
    <name evidence="7" type="primary">LOC104738157</name>
</gene>
<dbReference type="GO" id="GO:0008233">
    <property type="term" value="F:peptidase activity"/>
    <property type="evidence" value="ECO:0007669"/>
    <property type="project" value="UniProtKB-KW"/>
</dbReference>
<evidence type="ECO:0000313" key="7">
    <source>
        <dbReference type="RefSeq" id="XP_010456682.1"/>
    </source>
</evidence>
<protein>
    <submittedName>
        <fullName evidence="7">Probable aspartic protease At2g35615</fullName>
    </submittedName>
</protein>
<evidence type="ECO:0000256" key="1">
    <source>
        <dbReference type="ARBA" id="ARBA00007447"/>
    </source>
</evidence>
<keyword evidence="6" id="KW-1185">Reference proteome</keyword>
<dbReference type="RefSeq" id="XP_010456682.1">
    <property type="nucleotide sequence ID" value="XM_010458380.1"/>
</dbReference>
<keyword evidence="3" id="KW-0378">Hydrolase</keyword>
<evidence type="ECO:0000313" key="6">
    <source>
        <dbReference type="Proteomes" id="UP000694864"/>
    </source>
</evidence>
<dbReference type="InterPro" id="IPR032861">
    <property type="entry name" value="TAXi_N"/>
</dbReference>
<feature type="chain" id="PRO_5047475286" evidence="4">
    <location>
        <begin position="23"/>
        <end position="426"/>
    </location>
</feature>
<dbReference type="Gene3D" id="2.40.70.10">
    <property type="entry name" value="Acid Proteases"/>
    <property type="match status" value="2"/>
</dbReference>
<comment type="similarity">
    <text evidence="1">Belongs to the peptidase A1 family.</text>
</comment>
<dbReference type="Pfam" id="PF14543">
    <property type="entry name" value="TAXi_N"/>
    <property type="match status" value="1"/>
</dbReference>
<sequence>MVSSNPLFLILLLLLLIVLTHCSSLDDDLSNDQPNGFFLPFESNLYVEITIGTPTRTFNLKLDSSTHLTCLDNDDDHQCSLSDKSSNTFSTISCNSSSLCPHVSTNSTDHYNATTTKTTSLSLLCTPSDFCRYEASPSSSGYLVSDTLQLTSSITDQENSLSIVRGFVFGCGTSNRASPEEDGGGVDGRVSLTTHRFSLLSQLRLTRFSHCLWPSTSGSRNYIRLGSVAAYGGDMILVPMLNTTGTEAYSYHVSLFGISLGQQRISNESSGIAIDIGTYYTSLDPLLYEEVKEELMTQIGPTTVYKVNELMCFTTEVGFDIDSLPKLTLHFQGFDYTISNKGLYLRDSPSSLCTALVRSSMENEERVNVLGASALVDHAVGYDTSQRMLAFQQRDCLADFVDDIIITKAMFVTVLINTTSDAEDCT</sequence>
<dbReference type="PROSITE" id="PS51767">
    <property type="entry name" value="PEPTIDASE_A1"/>
    <property type="match status" value="1"/>
</dbReference>
<dbReference type="InterPro" id="IPR021109">
    <property type="entry name" value="Peptidase_aspartic_dom_sf"/>
</dbReference>
<dbReference type="InterPro" id="IPR051708">
    <property type="entry name" value="Plant_Aspart_Prot_A1"/>
</dbReference>
<proteinExistence type="inferred from homology"/>
<accession>A0ABM0VIG3</accession>
<evidence type="ECO:0000256" key="2">
    <source>
        <dbReference type="ARBA" id="ARBA00022670"/>
    </source>
</evidence>
<evidence type="ECO:0000256" key="3">
    <source>
        <dbReference type="ARBA" id="ARBA00022801"/>
    </source>
</evidence>
<reference evidence="6" key="1">
    <citation type="journal article" date="2014" name="Nat. Commun.">
        <title>The emerging biofuel crop Camelina sativa retains a highly undifferentiated hexaploid genome structure.</title>
        <authorList>
            <person name="Kagale S."/>
            <person name="Koh C."/>
            <person name="Nixon J."/>
            <person name="Bollina V."/>
            <person name="Clarke W.E."/>
            <person name="Tuteja R."/>
            <person name="Spillane C."/>
            <person name="Robinson S.J."/>
            <person name="Links M.G."/>
            <person name="Clarke C."/>
            <person name="Higgins E.E."/>
            <person name="Huebert T."/>
            <person name="Sharpe A.G."/>
            <person name="Parkin I.A."/>
        </authorList>
    </citation>
    <scope>NUCLEOTIDE SEQUENCE [LARGE SCALE GENOMIC DNA]</scope>
    <source>
        <strain evidence="6">cv. DH55</strain>
    </source>
</reference>
<dbReference type="InterPro" id="IPR033121">
    <property type="entry name" value="PEPTIDASE_A1"/>
</dbReference>
<keyword evidence="2 7" id="KW-0645">Protease</keyword>
<dbReference type="GO" id="GO:0006508">
    <property type="term" value="P:proteolysis"/>
    <property type="evidence" value="ECO:0007669"/>
    <property type="project" value="UniProtKB-KW"/>
</dbReference>
<dbReference type="PANTHER" id="PTHR47967:SF31">
    <property type="entry name" value="ASPARTYL PROTEASE FAMILY PROTEIN"/>
    <property type="match status" value="1"/>
</dbReference>
<evidence type="ECO:0000256" key="4">
    <source>
        <dbReference type="SAM" id="SignalP"/>
    </source>
</evidence>
<dbReference type="SUPFAM" id="SSF50630">
    <property type="entry name" value="Acid proteases"/>
    <property type="match status" value="1"/>
</dbReference>
<organism evidence="6 7">
    <name type="scientific">Camelina sativa</name>
    <name type="common">False flax</name>
    <name type="synonym">Myagrum sativum</name>
    <dbReference type="NCBI Taxonomy" id="90675"/>
    <lineage>
        <taxon>Eukaryota</taxon>
        <taxon>Viridiplantae</taxon>
        <taxon>Streptophyta</taxon>
        <taxon>Embryophyta</taxon>
        <taxon>Tracheophyta</taxon>
        <taxon>Spermatophyta</taxon>
        <taxon>Magnoliopsida</taxon>
        <taxon>eudicotyledons</taxon>
        <taxon>Gunneridae</taxon>
        <taxon>Pentapetalae</taxon>
        <taxon>rosids</taxon>
        <taxon>malvids</taxon>
        <taxon>Brassicales</taxon>
        <taxon>Brassicaceae</taxon>
        <taxon>Camelineae</taxon>
        <taxon>Camelina</taxon>
    </lineage>
</organism>
<dbReference type="PANTHER" id="PTHR47967">
    <property type="entry name" value="OS07G0603500 PROTEIN-RELATED"/>
    <property type="match status" value="1"/>
</dbReference>
<keyword evidence="4" id="KW-0732">Signal</keyword>
<feature type="domain" description="Peptidase A1" evidence="5">
    <location>
        <begin position="45"/>
        <end position="392"/>
    </location>
</feature>
<dbReference type="Pfam" id="PF14541">
    <property type="entry name" value="TAXi_C"/>
    <property type="match status" value="1"/>
</dbReference>
<reference evidence="7" key="2">
    <citation type="submission" date="2025-08" db="UniProtKB">
        <authorList>
            <consortium name="RefSeq"/>
        </authorList>
    </citation>
    <scope>IDENTIFICATION</scope>
    <source>
        <tissue evidence="7">Leaf</tissue>
    </source>
</reference>
<feature type="signal peptide" evidence="4">
    <location>
        <begin position="1"/>
        <end position="22"/>
    </location>
</feature>
<evidence type="ECO:0000259" key="5">
    <source>
        <dbReference type="PROSITE" id="PS51767"/>
    </source>
</evidence>
<dbReference type="Proteomes" id="UP000694864">
    <property type="component" value="Chromosome 13"/>
</dbReference>
<name>A0ABM0VIG3_CAMSA</name>
<dbReference type="InterPro" id="IPR032799">
    <property type="entry name" value="TAXi_C"/>
</dbReference>